<evidence type="ECO:0000313" key="5">
    <source>
        <dbReference type="Proteomes" id="UP000000577"/>
    </source>
</evidence>
<evidence type="ECO:0000259" key="2">
    <source>
        <dbReference type="PROSITE" id="PS50110"/>
    </source>
</evidence>
<dbReference type="STRING" id="243231.GSU1891"/>
<dbReference type="CDD" id="cd00077">
    <property type="entry name" value="HDc"/>
    <property type="match status" value="1"/>
</dbReference>
<dbReference type="SMR" id="Q74BY7"/>
<dbReference type="Proteomes" id="UP000000577">
    <property type="component" value="Chromosome"/>
</dbReference>
<dbReference type="InterPro" id="IPR003607">
    <property type="entry name" value="HD/PDEase_dom"/>
</dbReference>
<proteinExistence type="predicted"/>
<name>Q74BY7_GEOSL</name>
<dbReference type="SUPFAM" id="SSF109604">
    <property type="entry name" value="HD-domain/PDEase-like"/>
    <property type="match status" value="1"/>
</dbReference>
<dbReference type="SMART" id="SM00448">
    <property type="entry name" value="REC"/>
    <property type="match status" value="1"/>
</dbReference>
<dbReference type="AlphaFoldDB" id="Q74BY7"/>
<dbReference type="Gene3D" id="3.40.50.2300">
    <property type="match status" value="1"/>
</dbReference>
<dbReference type="InterPro" id="IPR037522">
    <property type="entry name" value="HD_GYP_dom"/>
</dbReference>
<dbReference type="InterPro" id="IPR011006">
    <property type="entry name" value="CheY-like_superfamily"/>
</dbReference>
<dbReference type="KEGG" id="gsu:GSU1891"/>
<gene>
    <name evidence="4" type="ordered locus">GSU1891</name>
</gene>
<dbReference type="Pfam" id="PF13487">
    <property type="entry name" value="HD_5"/>
    <property type="match status" value="1"/>
</dbReference>
<accession>Q74BY7</accession>
<dbReference type="InParanoid" id="Q74BY7"/>
<dbReference type="GO" id="GO:0000160">
    <property type="term" value="P:phosphorelay signal transduction system"/>
    <property type="evidence" value="ECO:0007669"/>
    <property type="project" value="InterPro"/>
</dbReference>
<feature type="modified residue" description="4-aspartylphosphate" evidence="1">
    <location>
        <position position="57"/>
    </location>
</feature>
<feature type="domain" description="HD-GYP" evidence="3">
    <location>
        <begin position="156"/>
        <end position="357"/>
    </location>
</feature>
<dbReference type="InterPro" id="IPR001789">
    <property type="entry name" value="Sig_transdc_resp-reg_receiver"/>
</dbReference>
<sequence>MLKRHDGTIVVIDDDPYVLESLSALLVAYGYIVHPFGRGADAVHRLSCGGIDIVITDINMPEMTGIEVLRAIRKSNPDVPVILMTGYAELSVAVEAIKQGAFDFIIKPYDPLYLFHAVEKGINYYRLLKIEKNYKAELENTVKQRTGELADTLQMLKNMSKEVVQRLTAAAELRDEDTGAHISRIGLYANHMARELAMSDEFIDTITLASAMHDIGKIGIPDSILFKPGPLSSEEFATIRTHTVIGARILQGSSYGMLRMAESIALCHHERWDGTGYPYGVKGENIPVEGRIVMLVDQYDALRSPRVYKPPYDHETACRIILEGDGRTMPEHFDPAILRAFRNIAGRFDEIFEGESHSGEGGTAGASAATVADLRNMSN</sequence>
<dbReference type="PROSITE" id="PS51832">
    <property type="entry name" value="HD_GYP"/>
    <property type="match status" value="1"/>
</dbReference>
<dbReference type="HOGENOM" id="CLU_000445_92_10_7"/>
<evidence type="ECO:0000313" key="4">
    <source>
        <dbReference type="EMBL" id="AAR35267.1"/>
    </source>
</evidence>
<protein>
    <submittedName>
        <fullName evidence="4">Response receiver-modulated cyclic diguanylate phosphodiesterase</fullName>
    </submittedName>
</protein>
<keyword evidence="1" id="KW-0597">Phosphoprotein</keyword>
<dbReference type="PATRIC" id="fig|243231.5.peg.1929"/>
<reference evidence="4 5" key="1">
    <citation type="journal article" date="2003" name="Science">
        <title>Genome of Geobacter sulfurreducens: metal reduction in subsurface environments.</title>
        <authorList>
            <person name="Methe B.A."/>
            <person name="Nelson K.E."/>
            <person name="Eisen J.A."/>
            <person name="Paulsen I.T."/>
            <person name="Nelson W."/>
            <person name="Heidelberg J.F."/>
            <person name="Wu D."/>
            <person name="Wu M."/>
            <person name="Ward N."/>
            <person name="Beanan M.J."/>
            <person name="Dodson R.J."/>
            <person name="Madupu R."/>
            <person name="Brinkac L.M."/>
            <person name="Daugherty S.C."/>
            <person name="DeBoy R.T."/>
            <person name="Durkin A.S."/>
            <person name="Gwinn M."/>
            <person name="Kolonay J.F."/>
            <person name="Sullivan S.A."/>
            <person name="Haft D.H."/>
            <person name="Selengut J."/>
            <person name="Davidsen T.M."/>
            <person name="Zafar N."/>
            <person name="White O."/>
            <person name="Tran B."/>
            <person name="Romero C."/>
            <person name="Forberger H.A."/>
            <person name="Weidman J."/>
            <person name="Khouri H."/>
            <person name="Feldblyum T.V."/>
            <person name="Utterback T.R."/>
            <person name="Van Aken S.E."/>
            <person name="Lovley D.R."/>
            <person name="Fraser C.M."/>
        </authorList>
    </citation>
    <scope>NUCLEOTIDE SEQUENCE [LARGE SCALE GENOMIC DNA]</scope>
    <source>
        <strain evidence="5">ATCC 51573 / DSM 12127 / PCA</strain>
    </source>
</reference>
<evidence type="ECO:0000256" key="1">
    <source>
        <dbReference type="PROSITE-ProRule" id="PRU00169"/>
    </source>
</evidence>
<dbReference type="PANTHER" id="PTHR45228:SF8">
    <property type="entry name" value="TWO-COMPONENT RESPONSE REGULATOR-RELATED"/>
    <property type="match status" value="1"/>
</dbReference>
<dbReference type="Pfam" id="PF00072">
    <property type="entry name" value="Response_reg"/>
    <property type="match status" value="1"/>
</dbReference>
<dbReference type="eggNOG" id="COG3437">
    <property type="taxonomic scope" value="Bacteria"/>
</dbReference>
<dbReference type="PANTHER" id="PTHR45228">
    <property type="entry name" value="CYCLIC DI-GMP PHOSPHODIESTERASE TM_0186-RELATED"/>
    <property type="match status" value="1"/>
</dbReference>
<keyword evidence="5" id="KW-1185">Reference proteome</keyword>
<organism evidence="4 5">
    <name type="scientific">Geobacter sulfurreducens (strain ATCC 51573 / DSM 12127 / PCA)</name>
    <dbReference type="NCBI Taxonomy" id="243231"/>
    <lineage>
        <taxon>Bacteria</taxon>
        <taxon>Pseudomonadati</taxon>
        <taxon>Thermodesulfobacteriota</taxon>
        <taxon>Desulfuromonadia</taxon>
        <taxon>Geobacterales</taxon>
        <taxon>Geobacteraceae</taxon>
        <taxon>Geobacter</taxon>
    </lineage>
</organism>
<dbReference type="EMBL" id="AE017180">
    <property type="protein sequence ID" value="AAR35267.1"/>
    <property type="molecule type" value="Genomic_DNA"/>
</dbReference>
<evidence type="ECO:0000259" key="3">
    <source>
        <dbReference type="PROSITE" id="PS51832"/>
    </source>
</evidence>
<dbReference type="PROSITE" id="PS50110">
    <property type="entry name" value="RESPONSE_REGULATORY"/>
    <property type="match status" value="1"/>
</dbReference>
<dbReference type="SUPFAM" id="SSF52172">
    <property type="entry name" value="CheY-like"/>
    <property type="match status" value="1"/>
</dbReference>
<dbReference type="RefSeq" id="WP_010942536.1">
    <property type="nucleotide sequence ID" value="NC_002939.5"/>
</dbReference>
<dbReference type="InterPro" id="IPR052020">
    <property type="entry name" value="Cyclic_di-GMP/3'3'-cGAMP_PDE"/>
</dbReference>
<dbReference type="Gene3D" id="1.10.3210.10">
    <property type="entry name" value="Hypothetical protein af1432"/>
    <property type="match status" value="1"/>
</dbReference>
<dbReference type="SMART" id="SM00471">
    <property type="entry name" value="HDc"/>
    <property type="match status" value="1"/>
</dbReference>
<reference evidence="4 5" key="2">
    <citation type="journal article" date="2012" name="BMC Genomics">
        <title>Comparative genomic analysis of Geobacter sulfurreducens KN400, a strain with enhanced capacity for extracellular electron transfer and electricity production.</title>
        <authorList>
            <person name="Butler J.E."/>
            <person name="Young N.D."/>
            <person name="Aklujkar M."/>
            <person name="Lovley D.R."/>
        </authorList>
    </citation>
    <scope>NUCLEOTIDE SEQUENCE [LARGE SCALE GENOMIC DNA]</scope>
    <source>
        <strain evidence="5">ATCC 51573 / DSM 12127 / PCA</strain>
    </source>
</reference>
<feature type="domain" description="Response regulatory" evidence="2">
    <location>
        <begin position="8"/>
        <end position="122"/>
    </location>
</feature>
<dbReference type="OrthoDB" id="9776250at2"/>
<dbReference type="EnsemblBacteria" id="AAR35267">
    <property type="protein sequence ID" value="AAR35267"/>
    <property type="gene ID" value="GSU1891"/>
</dbReference>